<dbReference type="EMBL" id="JH159164">
    <property type="protein sequence ID" value="EGZ06329.1"/>
    <property type="molecule type" value="Genomic_DNA"/>
</dbReference>
<evidence type="ECO:0000256" key="2">
    <source>
        <dbReference type="ARBA" id="ARBA00023295"/>
    </source>
</evidence>
<dbReference type="Proteomes" id="UP000002640">
    <property type="component" value="Unassembled WGS sequence"/>
</dbReference>
<name>G5ADS6_PHYSP</name>
<evidence type="ECO:0000313" key="6">
    <source>
        <dbReference type="Proteomes" id="UP000002640"/>
    </source>
</evidence>
<evidence type="ECO:0000256" key="1">
    <source>
        <dbReference type="ARBA" id="ARBA00022801"/>
    </source>
</evidence>
<dbReference type="KEGG" id="psoj:PHYSODRAFT_341595"/>
<keyword evidence="1" id="KW-0378">Hydrolase</keyword>
<dbReference type="InterPro" id="IPR036881">
    <property type="entry name" value="Glyco_hydro_3_C_sf"/>
</dbReference>
<sequence>MTLTFEFRLLPFKLLSNGPRTSKMLKPWLAGAFLASLHGSAFVAADEWDSHVDAIMANFTTLDIVGQMTQIAAYGIVNSTYQLDEGATREYYGWRVGLDDCANARVRHSNPGGRMEENDGHPMIYGIDALHGNALLSDTDLEAAKEYASKAEYTIEYVDALAATGTKNLPQNEFVVIDGLLLCEVGGQTTVEILFGEVNPSGRLPITYPKATGNVMILYRHRVTKDYTDFTYSNLTLSTTNVTSSSQSLSGTLAGKETLKKFTKISLEAGGSQTVDFTLTSADSDRTGSEAGGGGYGLRDRDQAGKRTATCTTSQRLCATFTLATGEYPFGSLVAE</sequence>
<gene>
    <name evidence="5" type="ORF">PHYSODRAFT_341595</name>
</gene>
<organism evidence="5 6">
    <name type="scientific">Phytophthora sojae (strain P6497)</name>
    <name type="common">Soybean stem and root rot agent</name>
    <name type="synonym">Phytophthora megasperma f. sp. glycines</name>
    <dbReference type="NCBI Taxonomy" id="1094619"/>
    <lineage>
        <taxon>Eukaryota</taxon>
        <taxon>Sar</taxon>
        <taxon>Stramenopiles</taxon>
        <taxon>Oomycota</taxon>
        <taxon>Peronosporomycetes</taxon>
        <taxon>Peronosporales</taxon>
        <taxon>Peronosporaceae</taxon>
        <taxon>Phytophthora</taxon>
    </lineage>
</organism>
<dbReference type="GO" id="GO:0004553">
    <property type="term" value="F:hydrolase activity, hydrolyzing O-glycosyl compounds"/>
    <property type="evidence" value="ECO:0007669"/>
    <property type="project" value="InterPro"/>
</dbReference>
<dbReference type="Pfam" id="PF01915">
    <property type="entry name" value="Glyco_hydro_3_C"/>
    <property type="match status" value="1"/>
</dbReference>
<feature type="domain" description="Glycoside hydrolase family 3 C-terminal" evidence="4">
    <location>
        <begin position="182"/>
        <end position="221"/>
    </location>
</feature>
<keyword evidence="6" id="KW-1185">Reference proteome</keyword>
<protein>
    <submittedName>
        <fullName evidence="5">Beta glucosidase</fullName>
    </submittedName>
</protein>
<dbReference type="RefSeq" id="XP_009538226.1">
    <property type="nucleotide sequence ID" value="XM_009539931.1"/>
</dbReference>
<dbReference type="AlphaFoldDB" id="G5ADS6"/>
<dbReference type="Gene3D" id="3.40.50.1700">
    <property type="entry name" value="Glycoside hydrolase family 3 C-terminal domain"/>
    <property type="match status" value="1"/>
</dbReference>
<dbReference type="STRING" id="1094619.G5ADS6"/>
<dbReference type="GO" id="GO:0005975">
    <property type="term" value="P:carbohydrate metabolic process"/>
    <property type="evidence" value="ECO:0007669"/>
    <property type="project" value="InterPro"/>
</dbReference>
<proteinExistence type="predicted"/>
<accession>G5ADS6</accession>
<dbReference type="SUPFAM" id="SSF52279">
    <property type="entry name" value="Beta-D-glucan exohydrolase, C-terminal domain"/>
    <property type="match status" value="1"/>
</dbReference>
<evidence type="ECO:0000259" key="4">
    <source>
        <dbReference type="Pfam" id="PF01915"/>
    </source>
</evidence>
<dbReference type="InParanoid" id="G5ADS6"/>
<reference evidence="5 6" key="1">
    <citation type="journal article" date="2006" name="Science">
        <title>Phytophthora genome sequences uncover evolutionary origins and mechanisms of pathogenesis.</title>
        <authorList>
            <person name="Tyler B.M."/>
            <person name="Tripathy S."/>
            <person name="Zhang X."/>
            <person name="Dehal P."/>
            <person name="Jiang R.H."/>
            <person name="Aerts A."/>
            <person name="Arredondo F.D."/>
            <person name="Baxter L."/>
            <person name="Bensasson D."/>
            <person name="Beynon J.L."/>
            <person name="Chapman J."/>
            <person name="Damasceno C.M."/>
            <person name="Dorrance A.E."/>
            <person name="Dou D."/>
            <person name="Dickerman A.W."/>
            <person name="Dubchak I.L."/>
            <person name="Garbelotto M."/>
            <person name="Gijzen M."/>
            <person name="Gordon S.G."/>
            <person name="Govers F."/>
            <person name="Grunwald N.J."/>
            <person name="Huang W."/>
            <person name="Ivors K.L."/>
            <person name="Jones R.W."/>
            <person name="Kamoun S."/>
            <person name="Krampis K."/>
            <person name="Lamour K.H."/>
            <person name="Lee M.K."/>
            <person name="McDonald W.H."/>
            <person name="Medina M."/>
            <person name="Meijer H.J."/>
            <person name="Nordberg E.K."/>
            <person name="Maclean D.J."/>
            <person name="Ospina-Giraldo M.D."/>
            <person name="Morris P.F."/>
            <person name="Phuntumart V."/>
            <person name="Putnam N.H."/>
            <person name="Rash S."/>
            <person name="Rose J.K."/>
            <person name="Sakihama Y."/>
            <person name="Salamov A.A."/>
            <person name="Savidor A."/>
            <person name="Scheuring C.F."/>
            <person name="Smith B.M."/>
            <person name="Sobral B.W."/>
            <person name="Terry A."/>
            <person name="Torto-Alalibo T.A."/>
            <person name="Win J."/>
            <person name="Xu Z."/>
            <person name="Zhang H."/>
            <person name="Grigoriev I.V."/>
            <person name="Rokhsar D.S."/>
            <person name="Boore J.L."/>
        </authorList>
    </citation>
    <scope>NUCLEOTIDE SEQUENCE [LARGE SCALE GENOMIC DNA]</scope>
    <source>
        <strain evidence="5 6">P6497</strain>
    </source>
</reference>
<evidence type="ECO:0000256" key="3">
    <source>
        <dbReference type="SAM" id="MobiDB-lite"/>
    </source>
</evidence>
<feature type="region of interest" description="Disordered" evidence="3">
    <location>
        <begin position="280"/>
        <end position="305"/>
    </location>
</feature>
<dbReference type="InterPro" id="IPR002772">
    <property type="entry name" value="Glyco_hydro_3_C"/>
</dbReference>
<evidence type="ECO:0000313" key="5">
    <source>
        <dbReference type="EMBL" id="EGZ06329.1"/>
    </source>
</evidence>
<keyword evidence="2" id="KW-0326">Glycosidase</keyword>
<dbReference type="GeneID" id="20648111"/>